<feature type="signal peptide" evidence="1">
    <location>
        <begin position="1"/>
        <end position="19"/>
    </location>
</feature>
<dbReference type="RefSeq" id="WP_330107352.1">
    <property type="nucleotide sequence ID" value="NZ_JAZDQT010000001.1"/>
</dbReference>
<dbReference type="InterPro" id="IPR011250">
    <property type="entry name" value="OMP/PagP_B-barrel"/>
</dbReference>
<evidence type="ECO:0008006" key="4">
    <source>
        <dbReference type="Google" id="ProtNLM"/>
    </source>
</evidence>
<dbReference type="EMBL" id="JAZDQT010000001">
    <property type="protein sequence ID" value="MEE1944998.1"/>
    <property type="molecule type" value="Genomic_DNA"/>
</dbReference>
<organism evidence="2 3">
    <name type="scientific">Pedobacter albus</name>
    <dbReference type="NCBI Taxonomy" id="3113905"/>
    <lineage>
        <taxon>Bacteria</taxon>
        <taxon>Pseudomonadati</taxon>
        <taxon>Bacteroidota</taxon>
        <taxon>Sphingobacteriia</taxon>
        <taxon>Sphingobacteriales</taxon>
        <taxon>Sphingobacteriaceae</taxon>
        <taxon>Pedobacter</taxon>
    </lineage>
</organism>
<protein>
    <recommendedName>
        <fullName evidence="4">Outer membrane protein beta-barrel domain-containing protein</fullName>
    </recommendedName>
</protein>
<dbReference type="Proteomes" id="UP001336835">
    <property type="component" value="Unassembled WGS sequence"/>
</dbReference>
<proteinExistence type="predicted"/>
<feature type="chain" id="PRO_5046630612" description="Outer membrane protein beta-barrel domain-containing protein" evidence="1">
    <location>
        <begin position="20"/>
        <end position="169"/>
    </location>
</feature>
<reference evidence="2 3" key="1">
    <citation type="submission" date="2024-01" db="EMBL/GenBank/DDBJ databases">
        <title>Pedobacter sp. nov., isolated from fresh soil.</title>
        <authorList>
            <person name="Le N.T.T."/>
        </authorList>
    </citation>
    <scope>NUCLEOTIDE SEQUENCE [LARGE SCALE GENOMIC DNA]</scope>
    <source>
        <strain evidence="2 3">KR3-3</strain>
    </source>
</reference>
<evidence type="ECO:0000313" key="2">
    <source>
        <dbReference type="EMBL" id="MEE1944998.1"/>
    </source>
</evidence>
<accession>A0ABU7I690</accession>
<comment type="caution">
    <text evidence="2">The sequence shown here is derived from an EMBL/GenBank/DDBJ whole genome shotgun (WGS) entry which is preliminary data.</text>
</comment>
<keyword evidence="3" id="KW-1185">Reference proteome</keyword>
<evidence type="ECO:0000256" key="1">
    <source>
        <dbReference type="SAM" id="SignalP"/>
    </source>
</evidence>
<name>A0ABU7I690_9SPHI</name>
<evidence type="ECO:0000313" key="3">
    <source>
        <dbReference type="Proteomes" id="UP001336835"/>
    </source>
</evidence>
<sequence>MKKTFLLALLAFAGYTTHAQTQGAVQKLGIGAEVVLPVSQGSSGVLGLGASLKYEHPIAPALNFTLSGGYVNLFSTERGASESLNLIPLKAGAKYYFGKGFYGATELGASILSGDGESVTAFTFAPGLGVSLASKSKNNVDIGLRYENLSANGGSLSLLGLRIGYNFGL</sequence>
<dbReference type="SUPFAM" id="SSF56925">
    <property type="entry name" value="OMPA-like"/>
    <property type="match status" value="1"/>
</dbReference>
<keyword evidence="1" id="KW-0732">Signal</keyword>
<gene>
    <name evidence="2" type="ORF">VRU48_07765</name>
</gene>